<evidence type="ECO:0000256" key="1">
    <source>
        <dbReference type="ARBA" id="ARBA00006196"/>
    </source>
</evidence>
<evidence type="ECO:0000313" key="4">
    <source>
        <dbReference type="Proteomes" id="UP001583280"/>
    </source>
</evidence>
<dbReference type="EMBL" id="JAWDJO010000120">
    <property type="protein sequence ID" value="KAL1892921.1"/>
    <property type="molecule type" value="Genomic_DNA"/>
</dbReference>
<dbReference type="InterPro" id="IPR007918">
    <property type="entry name" value="MDM35_apoptosis"/>
</dbReference>
<dbReference type="Proteomes" id="UP001583280">
    <property type="component" value="Unassembled WGS sequence"/>
</dbReference>
<reference evidence="3 4" key="1">
    <citation type="journal article" date="2024" name="IMA Fungus">
        <title>IMA Genome - F19 : A genome assembly and annotation guide to empower mycologists, including annotated draft genome sequences of Ceratocystis pirilliformis, Diaporthe australafricana, Fusarium ophioides, Paecilomyces lecythidis, and Sporothrix stenoceras.</title>
        <authorList>
            <person name="Aylward J."/>
            <person name="Wilson A.M."/>
            <person name="Visagie C.M."/>
            <person name="Spraker J."/>
            <person name="Barnes I."/>
            <person name="Buitendag C."/>
            <person name="Ceriani C."/>
            <person name="Del Mar Angel L."/>
            <person name="du Plessis D."/>
            <person name="Fuchs T."/>
            <person name="Gasser K."/>
            <person name="Kramer D."/>
            <person name="Li W."/>
            <person name="Munsamy K."/>
            <person name="Piso A."/>
            <person name="Price J.L."/>
            <person name="Sonnekus B."/>
            <person name="Thomas C."/>
            <person name="van der Nest A."/>
            <person name="van Dijk A."/>
            <person name="van Heerden A."/>
            <person name="van Vuuren N."/>
            <person name="Yilmaz N."/>
            <person name="Duong T.A."/>
            <person name="van der Merwe N.A."/>
            <person name="Wingfield M.J."/>
            <person name="Wingfield B.D."/>
        </authorList>
    </citation>
    <scope>NUCLEOTIDE SEQUENCE [LARGE SCALE GENOMIC DNA]</scope>
    <source>
        <strain evidence="3 4">CMW 12675</strain>
    </source>
</reference>
<accession>A0ABR3YX57</accession>
<evidence type="ECO:0000256" key="2">
    <source>
        <dbReference type="ARBA" id="ARBA00023157"/>
    </source>
</evidence>
<keyword evidence="4" id="KW-1185">Reference proteome</keyword>
<keyword evidence="2" id="KW-1015">Disulfide bond</keyword>
<gene>
    <name evidence="3" type="ORF">Cpir12675_004330</name>
</gene>
<organism evidence="3 4">
    <name type="scientific">Ceratocystis pirilliformis</name>
    <dbReference type="NCBI Taxonomy" id="259994"/>
    <lineage>
        <taxon>Eukaryota</taxon>
        <taxon>Fungi</taxon>
        <taxon>Dikarya</taxon>
        <taxon>Ascomycota</taxon>
        <taxon>Pezizomycotina</taxon>
        <taxon>Sordariomycetes</taxon>
        <taxon>Hypocreomycetidae</taxon>
        <taxon>Microascales</taxon>
        <taxon>Ceratocystidaceae</taxon>
        <taxon>Ceratocystis</taxon>
    </lineage>
</organism>
<dbReference type="Pfam" id="PF05254">
    <property type="entry name" value="UPF0203"/>
    <property type="match status" value="1"/>
</dbReference>
<comment type="similarity">
    <text evidence="1">Belongs to the TRIAP1/MDM35 family.</text>
</comment>
<comment type="caution">
    <text evidence="3">The sequence shown here is derived from an EMBL/GenBank/DDBJ whole genome shotgun (WGS) entry which is preliminary data.</text>
</comment>
<evidence type="ECO:0000313" key="3">
    <source>
        <dbReference type="EMBL" id="KAL1892921.1"/>
    </source>
</evidence>
<name>A0ABR3YX57_9PEZI</name>
<proteinExistence type="inferred from homology"/>
<sequence>MSASLAPECNEIKDLPSNTVLEYLRGERSENTQCLALFNQYRSCLTVALKERGIDKLLEDAREDNKENDSTYLNRKSASDALLSGIYHQGSRYSVSVEAVPFMYSLIDHKQTKGRAFLLCLVTSLVIGHPTWSVPNGIDLEQWQKRIAGIESPDEHSFQLHEFRAYEAVERARRRLSVA</sequence>
<protein>
    <submittedName>
        <fullName evidence="3">Uncharacterized protein</fullName>
    </submittedName>
</protein>